<proteinExistence type="predicted"/>
<evidence type="ECO:0000313" key="3">
    <source>
        <dbReference type="Proteomes" id="UP000183995"/>
    </source>
</evidence>
<accession>A0A1M5XC23</accession>
<dbReference type="InterPro" id="IPR049939">
    <property type="entry name" value="NifE-like"/>
</dbReference>
<sequence>MNDLLEFGLGSAKSGVYASYAVIPECQILFAGPAVCTRHDILTSMVQVKDKIAHLCLDETDIVTGGYVELIEEAAGELVREAGAKALILVTCCENALIGTDFEMLTSAIGKKFGIPVECVQINRLNMYRARKGAKTISRNINELIAGFLKTAAAEDGPRRDNGVNLLGPVQPLSPKNELARLLKPAGAELRHVSLCGTYDDFKKMARASLNIVTEPEAVGAAREMEKTLGIPWLDMSYTVSLPAVKEQYAHLAEALNVELFYEDRAAMTERLLHRTRRLLGDTPISVDGRKLTHPFTVAKALIDEGFHVGEIRIDEFVAEETDCKNWVTQNTAVPVTFVSSRNQSNTIRKDHFCALLEVRRGQPGEFFTGFALIDRLLEALTAAYNGRMRISEEIVEKAAAPGA</sequence>
<dbReference type="STRING" id="1123282.SAMN02745823_01696"/>
<dbReference type="EMBL" id="FQXV01000005">
    <property type="protein sequence ID" value="SHH97417.1"/>
    <property type="molecule type" value="Genomic_DNA"/>
</dbReference>
<organism evidence="2 3">
    <name type="scientific">Sporobacter termitidis DSM 10068</name>
    <dbReference type="NCBI Taxonomy" id="1123282"/>
    <lineage>
        <taxon>Bacteria</taxon>
        <taxon>Bacillati</taxon>
        <taxon>Bacillota</taxon>
        <taxon>Clostridia</taxon>
        <taxon>Eubacteriales</taxon>
        <taxon>Oscillospiraceae</taxon>
        <taxon>Sporobacter</taxon>
    </lineage>
</organism>
<evidence type="ECO:0000313" key="2">
    <source>
        <dbReference type="EMBL" id="SHH97417.1"/>
    </source>
</evidence>
<dbReference type="PANTHER" id="PTHR42956">
    <property type="entry name" value="NITROGENASE IRON-MOLYBDENUM COFACTOR BIOSYNTHESIS PROTEIN NIFE"/>
    <property type="match status" value="1"/>
</dbReference>
<protein>
    <submittedName>
        <fullName evidence="2">Nitrogenase component 1 type Oxidoreductase</fullName>
    </submittedName>
</protein>
<dbReference type="Proteomes" id="UP000183995">
    <property type="component" value="Unassembled WGS sequence"/>
</dbReference>
<name>A0A1M5XC23_9FIRM</name>
<keyword evidence="3" id="KW-1185">Reference proteome</keyword>
<reference evidence="2 3" key="1">
    <citation type="submission" date="2016-11" db="EMBL/GenBank/DDBJ databases">
        <authorList>
            <person name="Jaros S."/>
            <person name="Januszkiewicz K."/>
            <person name="Wedrychowicz H."/>
        </authorList>
    </citation>
    <scope>NUCLEOTIDE SEQUENCE [LARGE SCALE GENOMIC DNA]</scope>
    <source>
        <strain evidence="2 3">DSM 10068</strain>
    </source>
</reference>
<dbReference type="SUPFAM" id="SSF53807">
    <property type="entry name" value="Helical backbone' metal receptor"/>
    <property type="match status" value="1"/>
</dbReference>
<dbReference type="AlphaFoldDB" id="A0A1M5XC23"/>
<evidence type="ECO:0000259" key="1">
    <source>
        <dbReference type="Pfam" id="PF00148"/>
    </source>
</evidence>
<dbReference type="RefSeq" id="WP_073077724.1">
    <property type="nucleotide sequence ID" value="NZ_FQXV01000005.1"/>
</dbReference>
<gene>
    <name evidence="2" type="ORF">SAMN02745823_01696</name>
</gene>
<dbReference type="OrthoDB" id="5442487at2"/>
<dbReference type="InterPro" id="IPR000510">
    <property type="entry name" value="Nase/OxRdtase_comp1"/>
</dbReference>
<dbReference type="Pfam" id="PF00148">
    <property type="entry name" value="Oxidored_nitro"/>
    <property type="match status" value="1"/>
</dbReference>
<dbReference type="PANTHER" id="PTHR42956:SF1">
    <property type="entry name" value="NITROGENASE IRON-MOLYBDENUM COFACTOR BIOSYNTHESIS PROTEIN NIFE"/>
    <property type="match status" value="1"/>
</dbReference>
<feature type="domain" description="Nitrogenase/oxidoreductase component 1" evidence="1">
    <location>
        <begin position="18"/>
        <end position="309"/>
    </location>
</feature>
<dbReference type="Gene3D" id="3.40.50.1980">
    <property type="entry name" value="Nitrogenase molybdenum iron protein domain"/>
    <property type="match status" value="2"/>
</dbReference>
<dbReference type="GO" id="GO:0016491">
    <property type="term" value="F:oxidoreductase activity"/>
    <property type="evidence" value="ECO:0007669"/>
    <property type="project" value="InterPro"/>
</dbReference>